<keyword evidence="9 11" id="KW-0472">Membrane</keyword>
<dbReference type="GO" id="GO:0019367">
    <property type="term" value="P:fatty acid elongation, saturated fatty acid"/>
    <property type="evidence" value="ECO:0007669"/>
    <property type="project" value="TreeGrafter"/>
</dbReference>
<feature type="transmembrane region" description="Helical" evidence="11">
    <location>
        <begin position="222"/>
        <end position="242"/>
    </location>
</feature>
<dbReference type="GO" id="GO:0005789">
    <property type="term" value="C:endoplasmic reticulum membrane"/>
    <property type="evidence" value="ECO:0007669"/>
    <property type="project" value="TreeGrafter"/>
</dbReference>
<evidence type="ECO:0000313" key="12">
    <source>
        <dbReference type="EMBL" id="KAI1721978.1"/>
    </source>
</evidence>
<dbReference type="GO" id="GO:0042761">
    <property type="term" value="P:very long-chain fatty acid biosynthetic process"/>
    <property type="evidence" value="ECO:0007669"/>
    <property type="project" value="TreeGrafter"/>
</dbReference>
<evidence type="ECO:0000256" key="8">
    <source>
        <dbReference type="ARBA" id="ARBA00023098"/>
    </source>
</evidence>
<comment type="similarity">
    <text evidence="11">Belongs to the ELO family.</text>
</comment>
<evidence type="ECO:0000256" key="9">
    <source>
        <dbReference type="ARBA" id="ARBA00023136"/>
    </source>
</evidence>
<dbReference type="PANTHER" id="PTHR11157">
    <property type="entry name" value="FATTY ACID ACYL TRANSFERASE-RELATED"/>
    <property type="match status" value="1"/>
</dbReference>
<dbReference type="Proteomes" id="UP001201812">
    <property type="component" value="Unassembled WGS sequence"/>
</dbReference>
<keyword evidence="7 11" id="KW-1133">Transmembrane helix</keyword>
<evidence type="ECO:0000256" key="7">
    <source>
        <dbReference type="ARBA" id="ARBA00022989"/>
    </source>
</evidence>
<name>A0AAD4N800_9BILA</name>
<feature type="transmembrane region" description="Helical" evidence="11">
    <location>
        <begin position="295"/>
        <end position="315"/>
    </location>
</feature>
<feature type="transmembrane region" description="Helical" evidence="11">
    <location>
        <begin position="169"/>
        <end position="191"/>
    </location>
</feature>
<dbReference type="GO" id="GO:0009922">
    <property type="term" value="F:fatty acid elongase activity"/>
    <property type="evidence" value="ECO:0007669"/>
    <property type="project" value="UniProtKB-EC"/>
</dbReference>
<feature type="transmembrane region" description="Helical" evidence="11">
    <location>
        <begin position="90"/>
        <end position="108"/>
    </location>
</feature>
<keyword evidence="13" id="KW-1185">Reference proteome</keyword>
<reference evidence="12" key="1">
    <citation type="submission" date="2022-01" db="EMBL/GenBank/DDBJ databases">
        <title>Genome Sequence Resource for Two Populations of Ditylenchus destructor, the Migratory Endoparasitic Phytonematode.</title>
        <authorList>
            <person name="Zhang H."/>
            <person name="Lin R."/>
            <person name="Xie B."/>
        </authorList>
    </citation>
    <scope>NUCLEOTIDE SEQUENCE</scope>
    <source>
        <strain evidence="12">BazhouSP</strain>
    </source>
</reference>
<keyword evidence="6 11" id="KW-0276">Fatty acid metabolism</keyword>
<keyword evidence="4 11" id="KW-0808">Transferase</keyword>
<dbReference type="GO" id="GO:0034626">
    <property type="term" value="P:fatty acid elongation, polyunsaturated fatty acid"/>
    <property type="evidence" value="ECO:0007669"/>
    <property type="project" value="TreeGrafter"/>
</dbReference>
<dbReference type="InterPro" id="IPR030457">
    <property type="entry name" value="ELO_CS"/>
</dbReference>
<dbReference type="AlphaFoldDB" id="A0AAD4N800"/>
<feature type="transmembrane region" description="Helical" evidence="11">
    <location>
        <begin position="120"/>
        <end position="140"/>
    </location>
</feature>
<evidence type="ECO:0000256" key="1">
    <source>
        <dbReference type="ARBA" id="ARBA00004141"/>
    </source>
</evidence>
<comment type="subcellular location">
    <subcellularLocation>
        <location evidence="1">Membrane</location>
        <topology evidence="1">Multi-pass membrane protein</topology>
    </subcellularLocation>
</comment>
<organism evidence="12 13">
    <name type="scientific">Ditylenchus destructor</name>
    <dbReference type="NCBI Taxonomy" id="166010"/>
    <lineage>
        <taxon>Eukaryota</taxon>
        <taxon>Metazoa</taxon>
        <taxon>Ecdysozoa</taxon>
        <taxon>Nematoda</taxon>
        <taxon>Chromadorea</taxon>
        <taxon>Rhabditida</taxon>
        <taxon>Tylenchina</taxon>
        <taxon>Tylenchomorpha</taxon>
        <taxon>Sphaerularioidea</taxon>
        <taxon>Anguinidae</taxon>
        <taxon>Anguininae</taxon>
        <taxon>Ditylenchus</taxon>
    </lineage>
</organism>
<feature type="transmembrane region" description="Helical" evidence="11">
    <location>
        <begin position="254"/>
        <end position="275"/>
    </location>
</feature>
<evidence type="ECO:0000313" key="13">
    <source>
        <dbReference type="Proteomes" id="UP001201812"/>
    </source>
</evidence>
<keyword evidence="10 11" id="KW-0275">Fatty acid biosynthesis</keyword>
<dbReference type="InterPro" id="IPR002076">
    <property type="entry name" value="ELO_fam"/>
</dbReference>
<dbReference type="EMBL" id="JAKKPZ010000004">
    <property type="protein sequence ID" value="KAI1721978.1"/>
    <property type="molecule type" value="Genomic_DNA"/>
</dbReference>
<sequence length="341" mass="39488">MGPSPNESLICSEGKFTEQKICVQRPPLGNSWAYMDPAVGHQHSEESSPGYASFRTHDGTPIYHIPYKYDNFFESPIWNPTFVHSMFERYWHYSFAIVAFYVAGIYSLQKWMINRKPFNLKTPLILWNTSLALFSAVGFWRLSEEFFFVLSRRSFQDSVCLSIDPTQAAAFWALCFALSKVAELFDTVFLVMRKRPLIFLHWYHHAIVLCYSWAAACKLTAAARYFITMNYGVHSIMYTYYAITSTGFRLPRRLSMLVTTLQTTQMLIGVGVTIYVASLKWRYGPELVCQQTNENLIFCFSIYFTFAILFARFFINAYLTPKHKQTASCRVENGVDDKKSD</sequence>
<protein>
    <recommendedName>
        <fullName evidence="11">Elongation of very long chain fatty acids protein</fullName>
        <ecNumber evidence="11">2.3.1.199</ecNumber>
    </recommendedName>
    <alternativeName>
        <fullName evidence="11">Very-long-chain 3-oxoacyl-CoA synthase</fullName>
    </alternativeName>
</protein>
<evidence type="ECO:0000256" key="11">
    <source>
        <dbReference type="RuleBase" id="RU361115"/>
    </source>
</evidence>
<feature type="transmembrane region" description="Helical" evidence="11">
    <location>
        <begin position="198"/>
        <end position="216"/>
    </location>
</feature>
<evidence type="ECO:0000256" key="6">
    <source>
        <dbReference type="ARBA" id="ARBA00022832"/>
    </source>
</evidence>
<comment type="catalytic activity">
    <reaction evidence="11">
        <text>a very-long-chain acyl-CoA + malonyl-CoA + H(+) = a very-long-chain 3-oxoacyl-CoA + CO2 + CoA</text>
        <dbReference type="Rhea" id="RHEA:32727"/>
        <dbReference type="ChEBI" id="CHEBI:15378"/>
        <dbReference type="ChEBI" id="CHEBI:16526"/>
        <dbReference type="ChEBI" id="CHEBI:57287"/>
        <dbReference type="ChEBI" id="CHEBI:57384"/>
        <dbReference type="ChEBI" id="CHEBI:90725"/>
        <dbReference type="ChEBI" id="CHEBI:90736"/>
        <dbReference type="EC" id="2.3.1.199"/>
    </reaction>
</comment>
<accession>A0AAD4N800</accession>
<keyword evidence="3 11" id="KW-0444">Lipid biosynthesis</keyword>
<evidence type="ECO:0000256" key="3">
    <source>
        <dbReference type="ARBA" id="ARBA00022516"/>
    </source>
</evidence>
<dbReference type="GO" id="GO:0030148">
    <property type="term" value="P:sphingolipid biosynthetic process"/>
    <property type="evidence" value="ECO:0007669"/>
    <property type="project" value="TreeGrafter"/>
</dbReference>
<dbReference type="PANTHER" id="PTHR11157:SF5">
    <property type="entry name" value="ELONGATION OF VERY LONG CHAIN FATTY ACIDS PROTEIN"/>
    <property type="match status" value="1"/>
</dbReference>
<gene>
    <name evidence="12" type="ORF">DdX_04268</name>
</gene>
<proteinExistence type="inferred from homology"/>
<keyword evidence="8 11" id="KW-0443">Lipid metabolism</keyword>
<dbReference type="GO" id="GO:0034625">
    <property type="term" value="P:fatty acid elongation, monounsaturated fatty acid"/>
    <property type="evidence" value="ECO:0007669"/>
    <property type="project" value="TreeGrafter"/>
</dbReference>
<evidence type="ECO:0000256" key="10">
    <source>
        <dbReference type="ARBA" id="ARBA00023160"/>
    </source>
</evidence>
<evidence type="ECO:0000256" key="4">
    <source>
        <dbReference type="ARBA" id="ARBA00022679"/>
    </source>
</evidence>
<comment type="pathway">
    <text evidence="2">Lipid metabolism; fatty acid biosynthesis.</text>
</comment>
<keyword evidence="5 11" id="KW-0812">Transmembrane</keyword>
<dbReference type="EC" id="2.3.1.199" evidence="11"/>
<dbReference type="Pfam" id="PF01151">
    <property type="entry name" value="ELO"/>
    <property type="match status" value="1"/>
</dbReference>
<evidence type="ECO:0000256" key="5">
    <source>
        <dbReference type="ARBA" id="ARBA00022692"/>
    </source>
</evidence>
<dbReference type="PROSITE" id="PS01188">
    <property type="entry name" value="ELO"/>
    <property type="match status" value="1"/>
</dbReference>
<comment type="caution">
    <text evidence="12">The sequence shown here is derived from an EMBL/GenBank/DDBJ whole genome shotgun (WGS) entry which is preliminary data.</text>
</comment>
<evidence type="ECO:0000256" key="2">
    <source>
        <dbReference type="ARBA" id="ARBA00005194"/>
    </source>
</evidence>